<reference evidence="2" key="1">
    <citation type="submission" date="2022-09" db="EMBL/GenBank/DDBJ databases">
        <title>Aureispira anguillicida sp. nov., isolated from Leptocephalus of Japanese eel Anguilla japonica.</title>
        <authorList>
            <person name="Yuasa K."/>
            <person name="Mekata T."/>
            <person name="Ikunari K."/>
        </authorList>
    </citation>
    <scope>NUCLEOTIDE SEQUENCE</scope>
    <source>
        <strain evidence="2">EL160426</strain>
    </source>
</reference>
<dbReference type="PANTHER" id="PTHR47197">
    <property type="entry name" value="PROTEIN NIRF"/>
    <property type="match status" value="1"/>
</dbReference>
<evidence type="ECO:0000313" key="2">
    <source>
        <dbReference type="EMBL" id="BDS09680.1"/>
    </source>
</evidence>
<dbReference type="SUPFAM" id="SSF50974">
    <property type="entry name" value="Nitrous oxide reductase, N-terminal domain"/>
    <property type="match status" value="1"/>
</dbReference>
<dbReference type="Pfam" id="PF16819">
    <property type="entry name" value="DUF5074"/>
    <property type="match status" value="1"/>
</dbReference>
<evidence type="ECO:0000256" key="1">
    <source>
        <dbReference type="SAM" id="SignalP"/>
    </source>
</evidence>
<evidence type="ECO:0000313" key="3">
    <source>
        <dbReference type="Proteomes" id="UP001060919"/>
    </source>
</evidence>
<dbReference type="InterPro" id="IPR011045">
    <property type="entry name" value="N2O_reductase_N"/>
</dbReference>
<organism evidence="2 3">
    <name type="scientific">Aureispira anguillae</name>
    <dbReference type="NCBI Taxonomy" id="2864201"/>
    <lineage>
        <taxon>Bacteria</taxon>
        <taxon>Pseudomonadati</taxon>
        <taxon>Bacteroidota</taxon>
        <taxon>Saprospiria</taxon>
        <taxon>Saprospirales</taxon>
        <taxon>Saprospiraceae</taxon>
        <taxon>Aureispira</taxon>
    </lineage>
</organism>
<dbReference type="PANTHER" id="PTHR47197:SF3">
    <property type="entry name" value="DIHYDRO-HEME D1 DEHYDROGENASE"/>
    <property type="match status" value="1"/>
</dbReference>
<dbReference type="InterPro" id="IPR031815">
    <property type="entry name" value="DUF5074"/>
</dbReference>
<dbReference type="Proteomes" id="UP001060919">
    <property type="component" value="Chromosome"/>
</dbReference>
<feature type="signal peptide" evidence="1">
    <location>
        <begin position="1"/>
        <end position="19"/>
    </location>
</feature>
<dbReference type="KEGG" id="aup:AsAng_0003840"/>
<dbReference type="Gene3D" id="2.130.10.10">
    <property type="entry name" value="YVTN repeat-like/Quinoprotein amine dehydrogenase"/>
    <property type="match status" value="1"/>
</dbReference>
<dbReference type="PROSITE" id="PS51257">
    <property type="entry name" value="PROKAR_LIPOPROTEIN"/>
    <property type="match status" value="1"/>
</dbReference>
<dbReference type="AlphaFoldDB" id="A0A915VKL5"/>
<dbReference type="InterPro" id="IPR015943">
    <property type="entry name" value="WD40/YVTN_repeat-like_dom_sf"/>
</dbReference>
<feature type="chain" id="PRO_5037908750" description="40-residue YVTN family beta-propeller repeat-containing protein" evidence="1">
    <location>
        <begin position="20"/>
        <end position="352"/>
    </location>
</feature>
<name>A0A915VKL5_9BACT</name>
<accession>A0A915VKL5</accession>
<gene>
    <name evidence="2" type="ORF">AsAng_0003840</name>
</gene>
<keyword evidence="1" id="KW-0732">Signal</keyword>
<keyword evidence="3" id="KW-1185">Reference proteome</keyword>
<evidence type="ECO:0008006" key="4">
    <source>
        <dbReference type="Google" id="ProtNLM"/>
    </source>
</evidence>
<protein>
    <recommendedName>
        <fullName evidence="4">40-residue YVTN family beta-propeller repeat-containing protein</fullName>
    </recommendedName>
</protein>
<sequence length="352" mass="38280">MIKKMYTALLIACLFSACKEPQPPVLGAYEEGVFTVNEGVFGQTSGTITHFNRTTKTTQTKIFKQVNQRDLGDVVQSMCFYEDKAYIVVNNSNKIEVVDANTFEEKAQIMGLKLPRYFLPISSTKAYVSEWGADGLTGTVGVLDLTTNTLSNQIVVGKGPERMLLKDGKVFLTHVGGYGSNNIVTVLNTATDQVEATINVLDKPSACVEDGDGNLWVACAGQVAYLTYPTIDTINSTASGLVQIDPNTHAVLATHSFGKGKPVGNLIINSNLNNELYYTRSNKVWKYTTTTGVEEELFEGSFYGLGFDPNTNYIYAATSSGVNLATAKRYQTDGTLVDNYSVGVFANSFVTK</sequence>
<dbReference type="RefSeq" id="WP_264791047.1">
    <property type="nucleotide sequence ID" value="NZ_AP026867.1"/>
</dbReference>
<proteinExistence type="predicted"/>
<dbReference type="InterPro" id="IPR051200">
    <property type="entry name" value="Host-pathogen_enzymatic-act"/>
</dbReference>
<dbReference type="EMBL" id="AP026867">
    <property type="protein sequence ID" value="BDS09680.1"/>
    <property type="molecule type" value="Genomic_DNA"/>
</dbReference>